<sequence>MERTREGVLKDIKEHPENHHHDFDGLHACCVINGALDTLLMEAHQKYANLGTNGGQPCDVTEGPCSCGAWH</sequence>
<name>A0A1G2F6E1_9BACT</name>
<comment type="caution">
    <text evidence="1">The sequence shown here is derived from an EMBL/GenBank/DDBJ whole genome shotgun (WGS) entry which is preliminary data.</text>
</comment>
<organism evidence="1 2">
    <name type="scientific">Candidatus Portnoybacteria bacterium RBG_13_40_8</name>
    <dbReference type="NCBI Taxonomy" id="1801990"/>
    <lineage>
        <taxon>Bacteria</taxon>
        <taxon>Candidatus Portnoyibacteriota</taxon>
    </lineage>
</organism>
<gene>
    <name evidence="1" type="ORF">A2V69_01740</name>
</gene>
<dbReference type="Proteomes" id="UP000177810">
    <property type="component" value="Unassembled WGS sequence"/>
</dbReference>
<dbReference type="EMBL" id="MHMT01000004">
    <property type="protein sequence ID" value="OGZ33121.1"/>
    <property type="molecule type" value="Genomic_DNA"/>
</dbReference>
<proteinExistence type="predicted"/>
<dbReference type="AlphaFoldDB" id="A0A1G2F6E1"/>
<evidence type="ECO:0000313" key="1">
    <source>
        <dbReference type="EMBL" id="OGZ33121.1"/>
    </source>
</evidence>
<accession>A0A1G2F6E1</accession>
<reference evidence="1 2" key="1">
    <citation type="journal article" date="2016" name="Nat. Commun.">
        <title>Thousands of microbial genomes shed light on interconnected biogeochemical processes in an aquifer system.</title>
        <authorList>
            <person name="Anantharaman K."/>
            <person name="Brown C.T."/>
            <person name="Hug L.A."/>
            <person name="Sharon I."/>
            <person name="Castelle C.J."/>
            <person name="Probst A.J."/>
            <person name="Thomas B.C."/>
            <person name="Singh A."/>
            <person name="Wilkins M.J."/>
            <person name="Karaoz U."/>
            <person name="Brodie E.L."/>
            <person name="Williams K.H."/>
            <person name="Hubbard S.S."/>
            <person name="Banfield J.F."/>
        </authorList>
    </citation>
    <scope>NUCLEOTIDE SEQUENCE [LARGE SCALE GENOMIC DNA]</scope>
</reference>
<protein>
    <submittedName>
        <fullName evidence="1">Uncharacterized protein</fullName>
    </submittedName>
</protein>
<evidence type="ECO:0000313" key="2">
    <source>
        <dbReference type="Proteomes" id="UP000177810"/>
    </source>
</evidence>